<feature type="domain" description="SnoaL-like" evidence="1">
    <location>
        <begin position="8"/>
        <end position="116"/>
    </location>
</feature>
<accession>A0ABU8RYH3</accession>
<dbReference type="SUPFAM" id="SSF54427">
    <property type="entry name" value="NTF2-like"/>
    <property type="match status" value="1"/>
</dbReference>
<dbReference type="EMBL" id="JBBHJZ010000003">
    <property type="protein sequence ID" value="MEJ5978131.1"/>
    <property type="molecule type" value="Genomic_DNA"/>
</dbReference>
<dbReference type="Pfam" id="PF12680">
    <property type="entry name" value="SnoaL_2"/>
    <property type="match status" value="1"/>
</dbReference>
<evidence type="ECO:0000313" key="2">
    <source>
        <dbReference type="EMBL" id="MEJ5978131.1"/>
    </source>
</evidence>
<keyword evidence="3" id="KW-1185">Reference proteome</keyword>
<dbReference type="Proteomes" id="UP001361239">
    <property type="component" value="Unassembled WGS sequence"/>
</dbReference>
<sequence>MSDPKALIRHWMEITAMGPAEAWDERVSSDVVVRLPYAPPGVMPVMTGFDEARDTLGHHWGTKRSFDWVDVTIRATEDPELFVTIARSQVVMANGDPYANDYVMLTRVRDGQVIEHTEYFNPLPIVDLLAKR</sequence>
<organism evidence="2 3">
    <name type="scientific">Novosphingobium anseongense</name>
    <dbReference type="NCBI Taxonomy" id="3133436"/>
    <lineage>
        <taxon>Bacteria</taxon>
        <taxon>Pseudomonadati</taxon>
        <taxon>Pseudomonadota</taxon>
        <taxon>Alphaproteobacteria</taxon>
        <taxon>Sphingomonadales</taxon>
        <taxon>Sphingomonadaceae</taxon>
        <taxon>Novosphingobium</taxon>
    </lineage>
</organism>
<proteinExistence type="predicted"/>
<evidence type="ECO:0000313" key="3">
    <source>
        <dbReference type="Proteomes" id="UP001361239"/>
    </source>
</evidence>
<dbReference type="InterPro" id="IPR032710">
    <property type="entry name" value="NTF2-like_dom_sf"/>
</dbReference>
<comment type="caution">
    <text evidence="2">The sequence shown here is derived from an EMBL/GenBank/DDBJ whole genome shotgun (WGS) entry which is preliminary data.</text>
</comment>
<dbReference type="InterPro" id="IPR037401">
    <property type="entry name" value="SnoaL-like"/>
</dbReference>
<dbReference type="Gene3D" id="3.10.450.50">
    <property type="match status" value="1"/>
</dbReference>
<protein>
    <submittedName>
        <fullName evidence="2">Nuclear transport factor 2 family protein</fullName>
    </submittedName>
</protein>
<evidence type="ECO:0000259" key="1">
    <source>
        <dbReference type="Pfam" id="PF12680"/>
    </source>
</evidence>
<name>A0ABU8RYH3_9SPHN</name>
<reference evidence="2 3" key="1">
    <citation type="submission" date="2024-03" db="EMBL/GenBank/DDBJ databases">
        <authorList>
            <person name="Jo J.-H."/>
        </authorList>
    </citation>
    <scope>NUCLEOTIDE SEQUENCE [LARGE SCALE GENOMIC DNA]</scope>
    <source>
        <strain evidence="2 3">PS1R-30</strain>
    </source>
</reference>
<dbReference type="RefSeq" id="WP_339588070.1">
    <property type="nucleotide sequence ID" value="NZ_JBBHJZ010000003.1"/>
</dbReference>
<gene>
    <name evidence="2" type="ORF">WG901_15875</name>
</gene>